<reference evidence="1" key="1">
    <citation type="journal article" date="2023" name="Front. Mar. Sci.">
        <title>A new Merluccius polli reference genome to investigate the effects of global change in West African waters.</title>
        <authorList>
            <person name="Mateo J.L."/>
            <person name="Blanco-Fernandez C."/>
            <person name="Garcia-Vazquez E."/>
            <person name="Machado-Schiaffino G."/>
        </authorList>
    </citation>
    <scope>NUCLEOTIDE SEQUENCE</scope>
    <source>
        <strain evidence="1">C29</strain>
        <tissue evidence="1">Fin</tissue>
    </source>
</reference>
<keyword evidence="2" id="KW-1185">Reference proteome</keyword>
<protein>
    <submittedName>
        <fullName evidence="1">Uncharacterized protein</fullName>
    </submittedName>
</protein>
<comment type="caution">
    <text evidence="1">The sequence shown here is derived from an EMBL/GenBank/DDBJ whole genome shotgun (WGS) entry which is preliminary data.</text>
</comment>
<dbReference type="Proteomes" id="UP001174136">
    <property type="component" value="Unassembled WGS sequence"/>
</dbReference>
<name>A0AA47MWD4_MERPO</name>
<organism evidence="1 2">
    <name type="scientific">Merluccius polli</name>
    <name type="common">Benguela hake</name>
    <name type="synonym">Merluccius cadenati</name>
    <dbReference type="NCBI Taxonomy" id="89951"/>
    <lineage>
        <taxon>Eukaryota</taxon>
        <taxon>Metazoa</taxon>
        <taxon>Chordata</taxon>
        <taxon>Craniata</taxon>
        <taxon>Vertebrata</taxon>
        <taxon>Euteleostomi</taxon>
        <taxon>Actinopterygii</taxon>
        <taxon>Neopterygii</taxon>
        <taxon>Teleostei</taxon>
        <taxon>Neoteleostei</taxon>
        <taxon>Acanthomorphata</taxon>
        <taxon>Zeiogadaria</taxon>
        <taxon>Gadariae</taxon>
        <taxon>Gadiformes</taxon>
        <taxon>Gadoidei</taxon>
        <taxon>Merlucciidae</taxon>
        <taxon>Merluccius</taxon>
    </lineage>
</organism>
<sequence>MIRKKDRTSVDPSLSGNWAQVLFDNVYSDLKAHFLQFVSSQEKALTKLFSDLQPTTKKVSKLLECAVDFTPKQKELEQHQKRLIRVLAESKLQKFLRFYTESDLVVTDSIYVEFEEITEFTRRPIGHNCAQLWKDSAPG</sequence>
<evidence type="ECO:0000313" key="1">
    <source>
        <dbReference type="EMBL" id="KAK0147341.1"/>
    </source>
</evidence>
<gene>
    <name evidence="1" type="ORF">N1851_013242</name>
</gene>
<dbReference type="EMBL" id="JAOPHQ010002313">
    <property type="protein sequence ID" value="KAK0147341.1"/>
    <property type="molecule type" value="Genomic_DNA"/>
</dbReference>
<accession>A0AA47MWD4</accession>
<dbReference type="AlphaFoldDB" id="A0AA47MWD4"/>
<evidence type="ECO:0000313" key="2">
    <source>
        <dbReference type="Proteomes" id="UP001174136"/>
    </source>
</evidence>
<proteinExistence type="predicted"/>